<feature type="transmembrane region" description="Helical" evidence="2">
    <location>
        <begin position="61"/>
        <end position="83"/>
    </location>
</feature>
<comment type="caution">
    <text evidence="3">The sequence shown here is derived from an EMBL/GenBank/DDBJ whole genome shotgun (WGS) entry which is preliminary data.</text>
</comment>
<feature type="region of interest" description="Disordered" evidence="1">
    <location>
        <begin position="98"/>
        <end position="127"/>
    </location>
</feature>
<keyword evidence="4" id="KW-1185">Reference proteome</keyword>
<evidence type="ECO:0000313" key="4">
    <source>
        <dbReference type="Proteomes" id="UP000565441"/>
    </source>
</evidence>
<evidence type="ECO:0000256" key="1">
    <source>
        <dbReference type="SAM" id="MobiDB-lite"/>
    </source>
</evidence>
<dbReference type="Proteomes" id="UP000565441">
    <property type="component" value="Unassembled WGS sequence"/>
</dbReference>
<dbReference type="EMBL" id="JAACJP010000010">
    <property type="protein sequence ID" value="KAF5381574.1"/>
    <property type="molecule type" value="Genomic_DNA"/>
</dbReference>
<reference evidence="3 4" key="1">
    <citation type="journal article" date="2020" name="ISME J.">
        <title>Uncovering the hidden diversity of litter-decomposition mechanisms in mushroom-forming fungi.</title>
        <authorList>
            <person name="Floudas D."/>
            <person name="Bentzer J."/>
            <person name="Ahren D."/>
            <person name="Johansson T."/>
            <person name="Persson P."/>
            <person name="Tunlid A."/>
        </authorList>
    </citation>
    <scope>NUCLEOTIDE SEQUENCE [LARGE SCALE GENOMIC DNA]</scope>
    <source>
        <strain evidence="3 4">CBS 661.87</strain>
    </source>
</reference>
<proteinExistence type="predicted"/>
<accession>A0A8H5HE42</accession>
<feature type="compositionally biased region" description="Polar residues" evidence="1">
    <location>
        <begin position="112"/>
        <end position="127"/>
    </location>
</feature>
<name>A0A8H5HE42_9AGAR</name>
<keyword evidence="2" id="KW-0812">Transmembrane</keyword>
<dbReference type="AlphaFoldDB" id="A0A8H5HE42"/>
<evidence type="ECO:0000256" key="2">
    <source>
        <dbReference type="SAM" id="Phobius"/>
    </source>
</evidence>
<gene>
    <name evidence="3" type="ORF">D9615_005383</name>
</gene>
<sequence>MRASHHDETWKWSSIHVNPIDANSKWAAEYVVEAKQRDDAFRPLSAASCDQSQRLFASRSALFQLLSASAIIFQGFQFFVVLFSRHLAVTIEADITSSSSTMDSTARPDSPPQYSSVPPSFQDTQQYHSPADVDATTTTTTTPAAVPSDGIPVAHQDRQTSIATPVPAIPAPVMAIPAETKQPEALRLLLRAYPTTPLIDTCTVSIAPDSSLIISNYLPSGAYVSVQNIPI</sequence>
<keyword evidence="2" id="KW-0472">Membrane</keyword>
<evidence type="ECO:0000313" key="3">
    <source>
        <dbReference type="EMBL" id="KAF5381574.1"/>
    </source>
</evidence>
<keyword evidence="2" id="KW-1133">Transmembrane helix</keyword>
<organism evidence="3 4">
    <name type="scientific">Tricholomella constricta</name>
    <dbReference type="NCBI Taxonomy" id="117010"/>
    <lineage>
        <taxon>Eukaryota</taxon>
        <taxon>Fungi</taxon>
        <taxon>Dikarya</taxon>
        <taxon>Basidiomycota</taxon>
        <taxon>Agaricomycotina</taxon>
        <taxon>Agaricomycetes</taxon>
        <taxon>Agaricomycetidae</taxon>
        <taxon>Agaricales</taxon>
        <taxon>Tricholomatineae</taxon>
        <taxon>Lyophyllaceae</taxon>
        <taxon>Tricholomella</taxon>
    </lineage>
</organism>
<protein>
    <submittedName>
        <fullName evidence="3">Uncharacterized protein</fullName>
    </submittedName>
</protein>